<dbReference type="STRING" id="1523247.SAMN05660464_0966"/>
<keyword evidence="2" id="KW-0812">Transmembrane</keyword>
<keyword evidence="5" id="KW-1185">Reference proteome</keyword>
<evidence type="ECO:0000313" key="5">
    <source>
        <dbReference type="Proteomes" id="UP000198857"/>
    </source>
</evidence>
<dbReference type="Gene3D" id="3.30.70.270">
    <property type="match status" value="1"/>
</dbReference>
<accession>A0A1I5JR30</accession>
<dbReference type="AlphaFoldDB" id="A0A1I5JR30"/>
<feature type="transmembrane region" description="Helical" evidence="2">
    <location>
        <begin position="122"/>
        <end position="141"/>
    </location>
</feature>
<name>A0A1I5JR30_9ACTN</name>
<feature type="domain" description="GGDEF" evidence="3">
    <location>
        <begin position="210"/>
        <end position="345"/>
    </location>
</feature>
<dbReference type="InterPro" id="IPR000160">
    <property type="entry name" value="GGDEF_dom"/>
</dbReference>
<keyword evidence="2" id="KW-1133">Transmembrane helix</keyword>
<evidence type="ECO:0000256" key="2">
    <source>
        <dbReference type="SAM" id="Phobius"/>
    </source>
</evidence>
<evidence type="ECO:0000259" key="3">
    <source>
        <dbReference type="PROSITE" id="PS50887"/>
    </source>
</evidence>
<dbReference type="InterPro" id="IPR050469">
    <property type="entry name" value="Diguanylate_Cyclase"/>
</dbReference>
<dbReference type="GO" id="GO:0052621">
    <property type="term" value="F:diguanylate cyclase activity"/>
    <property type="evidence" value="ECO:0007669"/>
    <property type="project" value="TreeGrafter"/>
</dbReference>
<dbReference type="NCBIfam" id="TIGR00254">
    <property type="entry name" value="GGDEF"/>
    <property type="match status" value="1"/>
</dbReference>
<feature type="transmembrane region" description="Helical" evidence="2">
    <location>
        <begin position="48"/>
        <end position="67"/>
    </location>
</feature>
<dbReference type="GO" id="GO:1902201">
    <property type="term" value="P:negative regulation of bacterial-type flagellum-dependent cell motility"/>
    <property type="evidence" value="ECO:0007669"/>
    <property type="project" value="TreeGrafter"/>
</dbReference>
<protein>
    <submittedName>
        <fullName evidence="4">Diguanylate cyclase (GGDEF) domain-containing protein</fullName>
    </submittedName>
</protein>
<dbReference type="Pfam" id="PF00990">
    <property type="entry name" value="GGDEF"/>
    <property type="match status" value="1"/>
</dbReference>
<dbReference type="CDD" id="cd01949">
    <property type="entry name" value="GGDEF"/>
    <property type="match status" value="1"/>
</dbReference>
<dbReference type="PANTHER" id="PTHR45138:SF9">
    <property type="entry name" value="DIGUANYLATE CYCLASE DGCM-RELATED"/>
    <property type="match status" value="1"/>
</dbReference>
<dbReference type="PROSITE" id="PS50887">
    <property type="entry name" value="GGDEF"/>
    <property type="match status" value="1"/>
</dbReference>
<proteinExistence type="predicted"/>
<dbReference type="PANTHER" id="PTHR45138">
    <property type="entry name" value="REGULATORY COMPONENTS OF SENSORY TRANSDUCTION SYSTEM"/>
    <property type="match status" value="1"/>
</dbReference>
<dbReference type="SUPFAM" id="SSF55073">
    <property type="entry name" value="Nucleotide cyclase"/>
    <property type="match status" value="1"/>
</dbReference>
<evidence type="ECO:0000256" key="1">
    <source>
        <dbReference type="SAM" id="MobiDB-lite"/>
    </source>
</evidence>
<evidence type="ECO:0000313" key="4">
    <source>
        <dbReference type="EMBL" id="SFO75237.1"/>
    </source>
</evidence>
<dbReference type="InterPro" id="IPR043128">
    <property type="entry name" value="Rev_trsase/Diguanyl_cyclase"/>
</dbReference>
<dbReference type="FunFam" id="3.30.70.270:FF:000001">
    <property type="entry name" value="Diguanylate cyclase domain protein"/>
    <property type="match status" value="1"/>
</dbReference>
<gene>
    <name evidence="4" type="ORF">SAMN05660464_0966</name>
</gene>
<dbReference type="GO" id="GO:0043709">
    <property type="term" value="P:cell adhesion involved in single-species biofilm formation"/>
    <property type="evidence" value="ECO:0007669"/>
    <property type="project" value="TreeGrafter"/>
</dbReference>
<feature type="transmembrane region" description="Helical" evidence="2">
    <location>
        <begin position="147"/>
        <end position="169"/>
    </location>
</feature>
<feature type="region of interest" description="Disordered" evidence="1">
    <location>
        <begin position="345"/>
        <end position="366"/>
    </location>
</feature>
<dbReference type="EMBL" id="FOWQ01000001">
    <property type="protein sequence ID" value="SFO75237.1"/>
    <property type="molecule type" value="Genomic_DNA"/>
</dbReference>
<reference evidence="5" key="1">
    <citation type="submission" date="2016-10" db="EMBL/GenBank/DDBJ databases">
        <authorList>
            <person name="Varghese N."/>
            <person name="Submissions S."/>
        </authorList>
    </citation>
    <scope>NUCLEOTIDE SEQUENCE [LARGE SCALE GENOMIC DNA]</scope>
    <source>
        <strain evidence="5">DSM 44208</strain>
    </source>
</reference>
<feature type="transmembrane region" description="Helical" evidence="2">
    <location>
        <begin position="74"/>
        <end position="94"/>
    </location>
</feature>
<dbReference type="RefSeq" id="WP_169063769.1">
    <property type="nucleotide sequence ID" value="NZ_FOWQ01000001.1"/>
</dbReference>
<dbReference type="Proteomes" id="UP000198857">
    <property type="component" value="Unassembled WGS sequence"/>
</dbReference>
<sequence length="366" mass="37289">MSPLTSLRARDPLAAARSAVPLLVVCAVAVSAWTLVEAGALGGTETAVSWAVVVLLVAAAVVFRLVPAARLDRVHAGAVAALVGVLLVCGLRLVTADSSVAAHAFLTFPVLWTAVHLERGGVVLVTGAAVVADAVTALLLLPLEAALTDVVFSGAVLVVVAVVLCRAAATQARLVAALQEQAEVDALTGLVNRRVFDQALAGQRSRRTSSGTALLLIDVDTFKQINDAHGHPVGDAVLVHLAGVLREQVRAEDAVLSRLGGDELAVLLPNCPADVAAGRAARVLDAVRATPLSLPDGTSLPVSVSLGVAHTAGSVLDVRDLYSAADRALYAAKRAGRGRVAVAPPVAPHPAVPRRRGAHEAAPSVG</sequence>
<organism evidence="4 5">
    <name type="scientific">Geodermatophilus dictyosporus</name>
    <dbReference type="NCBI Taxonomy" id="1523247"/>
    <lineage>
        <taxon>Bacteria</taxon>
        <taxon>Bacillati</taxon>
        <taxon>Actinomycetota</taxon>
        <taxon>Actinomycetes</taxon>
        <taxon>Geodermatophilales</taxon>
        <taxon>Geodermatophilaceae</taxon>
        <taxon>Geodermatophilus</taxon>
    </lineage>
</organism>
<keyword evidence="2" id="KW-0472">Membrane</keyword>
<dbReference type="GO" id="GO:0005886">
    <property type="term" value="C:plasma membrane"/>
    <property type="evidence" value="ECO:0007669"/>
    <property type="project" value="TreeGrafter"/>
</dbReference>
<dbReference type="SMART" id="SM00267">
    <property type="entry name" value="GGDEF"/>
    <property type="match status" value="1"/>
</dbReference>
<dbReference type="InterPro" id="IPR029787">
    <property type="entry name" value="Nucleotide_cyclase"/>
</dbReference>